<dbReference type="PANTHER" id="PTHR33490:SF7">
    <property type="entry name" value="BLR2979 PROTEIN"/>
    <property type="match status" value="1"/>
</dbReference>
<sequence length="283" mass="30837">MQPRSSGRVVVHTSSVSIYPKPDNTFEHKDYFGNQVYSFAIESLHRELKVTASSNVSVEPIALPLATKQNGESFFEGDMPWETVVEQSRTALTLPLRVLEYRFNSPRITASDVFASYAKKSFTPGRGLFAATEDLTRRIHDDFEYNTVLTDVNTPTEKSFGLRAGVCQDFAHIQIACLRSLGLPSRYVSGYLRTIPPAGTERMVGADESHAWLSVYAGKGHGWVACDPTNACFAGTQHIPICIGRDYGDVSPMRGVVLGGGTTSLRVNVDVEPIDAVVAASGA</sequence>
<feature type="domain" description="Transglutaminase-like" evidence="1">
    <location>
        <begin position="159"/>
        <end position="230"/>
    </location>
</feature>
<protein>
    <submittedName>
        <fullName evidence="2">Protein-glutamine gamma-glutamyltransferase</fullName>
        <ecNumber evidence="2">2.3.2.13</ecNumber>
    </submittedName>
</protein>
<evidence type="ECO:0000259" key="1">
    <source>
        <dbReference type="SMART" id="SM00460"/>
    </source>
</evidence>
<name>A0A5C6EB31_9BACT</name>
<dbReference type="Proteomes" id="UP000318288">
    <property type="component" value="Unassembled WGS sequence"/>
</dbReference>
<dbReference type="InterPro" id="IPR013589">
    <property type="entry name" value="Bac_transglu_N"/>
</dbReference>
<dbReference type="SUPFAM" id="SSF54001">
    <property type="entry name" value="Cysteine proteinases"/>
    <property type="match status" value="1"/>
</dbReference>
<dbReference type="SMART" id="SM00460">
    <property type="entry name" value="TGc"/>
    <property type="match status" value="1"/>
</dbReference>
<dbReference type="InterPro" id="IPR002931">
    <property type="entry name" value="Transglutaminase-like"/>
</dbReference>
<dbReference type="Pfam" id="PF01841">
    <property type="entry name" value="Transglut_core"/>
    <property type="match status" value="1"/>
</dbReference>
<keyword evidence="2" id="KW-0012">Acyltransferase</keyword>
<dbReference type="GO" id="GO:0003810">
    <property type="term" value="F:protein-glutamine gamma-glutamyltransferase activity"/>
    <property type="evidence" value="ECO:0007669"/>
    <property type="project" value="UniProtKB-EC"/>
</dbReference>
<reference evidence="2 3" key="1">
    <citation type="submission" date="2019-02" db="EMBL/GenBank/DDBJ databases">
        <title>Deep-cultivation of Planctomycetes and their phenomic and genomic characterization uncovers novel biology.</title>
        <authorList>
            <person name="Wiegand S."/>
            <person name="Jogler M."/>
            <person name="Boedeker C."/>
            <person name="Pinto D."/>
            <person name="Vollmers J."/>
            <person name="Rivas-Marin E."/>
            <person name="Kohn T."/>
            <person name="Peeters S.H."/>
            <person name="Heuer A."/>
            <person name="Rast P."/>
            <person name="Oberbeckmann S."/>
            <person name="Bunk B."/>
            <person name="Jeske O."/>
            <person name="Meyerdierks A."/>
            <person name="Storesund J.E."/>
            <person name="Kallscheuer N."/>
            <person name="Luecker S."/>
            <person name="Lage O.M."/>
            <person name="Pohl T."/>
            <person name="Merkel B.J."/>
            <person name="Hornburger P."/>
            <person name="Mueller R.-W."/>
            <person name="Bruemmer F."/>
            <person name="Labrenz M."/>
            <person name="Spormann A.M."/>
            <person name="Op Den Camp H."/>
            <person name="Overmann J."/>
            <person name="Amann R."/>
            <person name="Jetten M.S.M."/>
            <person name="Mascher T."/>
            <person name="Medema M.H."/>
            <person name="Devos D.P."/>
            <person name="Kaster A.-K."/>
            <person name="Ovreas L."/>
            <person name="Rohde M."/>
            <person name="Galperin M.Y."/>
            <person name="Jogler C."/>
        </authorList>
    </citation>
    <scope>NUCLEOTIDE SEQUENCE [LARGE SCALE GENOMIC DNA]</scope>
    <source>
        <strain evidence="2 3">Poly51</strain>
    </source>
</reference>
<keyword evidence="3" id="KW-1185">Reference proteome</keyword>
<dbReference type="EMBL" id="SJPW01000008">
    <property type="protein sequence ID" value="TWU46088.1"/>
    <property type="molecule type" value="Genomic_DNA"/>
</dbReference>
<dbReference type="EC" id="2.3.2.13" evidence="2"/>
<accession>A0A5C6EB31</accession>
<evidence type="ECO:0000313" key="2">
    <source>
        <dbReference type="EMBL" id="TWU46088.1"/>
    </source>
</evidence>
<dbReference type="PANTHER" id="PTHR33490">
    <property type="entry name" value="BLR5614 PROTEIN-RELATED"/>
    <property type="match status" value="1"/>
</dbReference>
<proteinExistence type="predicted"/>
<dbReference type="AlphaFoldDB" id="A0A5C6EB31"/>
<keyword evidence="2" id="KW-0808">Transferase</keyword>
<gene>
    <name evidence="2" type="primary">tgpA_2</name>
    <name evidence="2" type="ORF">Poly51_54830</name>
</gene>
<dbReference type="InterPro" id="IPR038765">
    <property type="entry name" value="Papain-like_cys_pep_sf"/>
</dbReference>
<dbReference type="Pfam" id="PF08379">
    <property type="entry name" value="Bact_transglu_N"/>
    <property type="match status" value="1"/>
</dbReference>
<evidence type="ECO:0000313" key="3">
    <source>
        <dbReference type="Proteomes" id="UP000318288"/>
    </source>
</evidence>
<dbReference type="Gene3D" id="3.10.620.30">
    <property type="match status" value="1"/>
</dbReference>
<comment type="caution">
    <text evidence="2">The sequence shown here is derived from an EMBL/GenBank/DDBJ whole genome shotgun (WGS) entry which is preliminary data.</text>
</comment>
<organism evidence="2 3">
    <name type="scientific">Rubripirellula tenax</name>
    <dbReference type="NCBI Taxonomy" id="2528015"/>
    <lineage>
        <taxon>Bacteria</taxon>
        <taxon>Pseudomonadati</taxon>
        <taxon>Planctomycetota</taxon>
        <taxon>Planctomycetia</taxon>
        <taxon>Pirellulales</taxon>
        <taxon>Pirellulaceae</taxon>
        <taxon>Rubripirellula</taxon>
    </lineage>
</organism>